<organism evidence="2 3">
    <name type="scientific">Brucella pecoris</name>
    <dbReference type="NCBI Taxonomy" id="867683"/>
    <lineage>
        <taxon>Bacteria</taxon>
        <taxon>Pseudomonadati</taxon>
        <taxon>Pseudomonadota</taxon>
        <taxon>Alphaproteobacteria</taxon>
        <taxon>Hyphomicrobiales</taxon>
        <taxon>Brucellaceae</taxon>
        <taxon>Brucella/Ochrobactrum group</taxon>
        <taxon>Brucella</taxon>
    </lineage>
</organism>
<evidence type="ECO:0000256" key="1">
    <source>
        <dbReference type="SAM" id="Phobius"/>
    </source>
</evidence>
<protein>
    <submittedName>
        <fullName evidence="2">Uncharacterized protein</fullName>
    </submittedName>
</protein>
<dbReference type="AlphaFoldDB" id="A0AB34YY79"/>
<keyword evidence="1" id="KW-1133">Transmembrane helix</keyword>
<feature type="transmembrane region" description="Helical" evidence="1">
    <location>
        <begin position="12"/>
        <end position="28"/>
    </location>
</feature>
<accession>A0AB34YY79</accession>
<dbReference type="Proteomes" id="UP000553980">
    <property type="component" value="Unassembled WGS sequence"/>
</dbReference>
<name>A0AB34YY79_9HYPH</name>
<dbReference type="EMBL" id="JACIEX010000013">
    <property type="protein sequence ID" value="MBB4095760.1"/>
    <property type="molecule type" value="Genomic_DNA"/>
</dbReference>
<keyword evidence="1" id="KW-0472">Membrane</keyword>
<keyword evidence="1" id="KW-0812">Transmembrane</keyword>
<sequence length="32" mass="3869">MTRLLLMDQTWLWFGVIVPTVVGLYLLWRLPH</sequence>
<proteinExistence type="predicted"/>
<comment type="caution">
    <text evidence="2">The sequence shown here is derived from an EMBL/GenBank/DDBJ whole genome shotgun (WGS) entry which is preliminary data.</text>
</comment>
<evidence type="ECO:0000313" key="3">
    <source>
        <dbReference type="Proteomes" id="UP000553980"/>
    </source>
</evidence>
<evidence type="ECO:0000313" key="2">
    <source>
        <dbReference type="EMBL" id="MBB4095760.1"/>
    </source>
</evidence>
<keyword evidence="3" id="KW-1185">Reference proteome</keyword>
<reference evidence="2 3" key="1">
    <citation type="submission" date="2020-08" db="EMBL/GenBank/DDBJ databases">
        <title>Genomic Encyclopedia of Type Strains, Phase IV (KMG-IV): sequencing the most valuable type-strain genomes for metagenomic binning, comparative biology and taxonomic classification.</title>
        <authorList>
            <person name="Goeker M."/>
        </authorList>
    </citation>
    <scope>NUCLEOTIDE SEQUENCE [LARGE SCALE GENOMIC DNA]</scope>
    <source>
        <strain evidence="2 3">DSM 23868</strain>
    </source>
</reference>
<gene>
    <name evidence="2" type="ORF">GGQ79_004312</name>
</gene>